<feature type="coiled-coil region" evidence="1">
    <location>
        <begin position="49"/>
        <end position="76"/>
    </location>
</feature>
<dbReference type="InterPro" id="IPR052546">
    <property type="entry name" value="Transposase_8_domain"/>
</dbReference>
<keyword evidence="3" id="KW-1185">Reference proteome</keyword>
<dbReference type="GO" id="GO:0006313">
    <property type="term" value="P:DNA transposition"/>
    <property type="evidence" value="ECO:0007669"/>
    <property type="project" value="InterPro"/>
</dbReference>
<dbReference type="PANTHER" id="PTHR33609:SF1">
    <property type="entry name" value="TRANSPOSASE"/>
    <property type="match status" value="1"/>
</dbReference>
<dbReference type="EMBL" id="FOUZ01000040">
    <property type="protein sequence ID" value="SFN75485.1"/>
    <property type="molecule type" value="Genomic_DNA"/>
</dbReference>
<name>A0A1I5BL34_9FLAO</name>
<gene>
    <name evidence="2" type="ORF">SAMN05421738_1401</name>
</gene>
<dbReference type="InterPro" id="IPR009057">
    <property type="entry name" value="Homeodomain-like_sf"/>
</dbReference>
<dbReference type="RefSeq" id="WP_038336637.1">
    <property type="nucleotide sequence ID" value="NZ_FOUZ01000040.1"/>
</dbReference>
<dbReference type="InterPro" id="IPR002514">
    <property type="entry name" value="Transposase_8"/>
</dbReference>
<dbReference type="STRING" id="684065.SAMN05421738_1401"/>
<proteinExistence type="predicted"/>
<dbReference type="Pfam" id="PF01527">
    <property type="entry name" value="HTH_Tnp_1"/>
    <property type="match status" value="1"/>
</dbReference>
<evidence type="ECO:0000256" key="1">
    <source>
        <dbReference type="SAM" id="Coils"/>
    </source>
</evidence>
<protein>
    <submittedName>
        <fullName evidence="2">Putative transposase</fullName>
    </submittedName>
</protein>
<dbReference type="GO" id="GO:0004803">
    <property type="term" value="F:transposase activity"/>
    <property type="evidence" value="ECO:0007669"/>
    <property type="project" value="InterPro"/>
</dbReference>
<sequence>MKQSNFTEVQIVKILSEQNQGKTVNEICREHGISQPTFYKWKSKYGGMEAHQLAQLKELEKQLSQYKKIVAELTLENVVLKDVIEKKL</sequence>
<reference evidence="3" key="1">
    <citation type="submission" date="2016-10" db="EMBL/GenBank/DDBJ databases">
        <authorList>
            <person name="Varghese N."/>
            <person name="Submissions S."/>
        </authorList>
    </citation>
    <scope>NUCLEOTIDE SEQUENCE [LARGE SCALE GENOMIC DNA]</scope>
    <source>
        <strain evidence="3">XJ109</strain>
    </source>
</reference>
<dbReference type="AlphaFoldDB" id="A0A1I5BL34"/>
<dbReference type="Gene3D" id="1.10.10.60">
    <property type="entry name" value="Homeodomain-like"/>
    <property type="match status" value="1"/>
</dbReference>
<evidence type="ECO:0000313" key="3">
    <source>
        <dbReference type="Proteomes" id="UP000199149"/>
    </source>
</evidence>
<evidence type="ECO:0000313" key="2">
    <source>
        <dbReference type="EMBL" id="SFN75485.1"/>
    </source>
</evidence>
<accession>A0A1I5BL34</accession>
<keyword evidence="1" id="KW-0175">Coiled coil</keyword>
<dbReference type="SUPFAM" id="SSF46689">
    <property type="entry name" value="Homeodomain-like"/>
    <property type="match status" value="1"/>
</dbReference>
<organism evidence="2 3">
    <name type="scientific">Algoriella xinjiangensis</name>
    <dbReference type="NCBI Taxonomy" id="684065"/>
    <lineage>
        <taxon>Bacteria</taxon>
        <taxon>Pseudomonadati</taxon>
        <taxon>Bacteroidota</taxon>
        <taxon>Flavobacteriia</taxon>
        <taxon>Flavobacteriales</taxon>
        <taxon>Weeksellaceae</taxon>
        <taxon>Algoriella</taxon>
    </lineage>
</organism>
<dbReference type="Proteomes" id="UP000199149">
    <property type="component" value="Unassembled WGS sequence"/>
</dbReference>
<dbReference type="GO" id="GO:0003677">
    <property type="term" value="F:DNA binding"/>
    <property type="evidence" value="ECO:0007669"/>
    <property type="project" value="InterPro"/>
</dbReference>
<dbReference type="PANTHER" id="PTHR33609">
    <property type="entry name" value="LOW CALCIUM RESPONSE LOCUS PROTEIN S"/>
    <property type="match status" value="1"/>
</dbReference>